<protein>
    <recommendedName>
        <fullName evidence="6">methylated diphthine methylhydrolase</fullName>
        <ecNumber evidence="6">3.1.1.97</ecNumber>
    </recommendedName>
</protein>
<dbReference type="Gene3D" id="2.130.10.10">
    <property type="entry name" value="YVTN repeat-like/Quinoprotein amine dehydrogenase"/>
    <property type="match status" value="1"/>
</dbReference>
<dbReference type="GO" id="GO:0017183">
    <property type="term" value="P:protein histidyl modification to diphthamide"/>
    <property type="evidence" value="ECO:0007669"/>
    <property type="project" value="TreeGrafter"/>
</dbReference>
<dbReference type="InterPro" id="IPR036322">
    <property type="entry name" value="WD40_repeat_dom_sf"/>
</dbReference>
<keyword evidence="4" id="KW-0378">Hydrolase</keyword>
<gene>
    <name evidence="8" type="ORF">PDE001_LOCUS8529</name>
</gene>
<organism evidence="8 9">
    <name type="scientific">Peronospora destructor</name>
    <dbReference type="NCBI Taxonomy" id="86335"/>
    <lineage>
        <taxon>Eukaryota</taxon>
        <taxon>Sar</taxon>
        <taxon>Stramenopiles</taxon>
        <taxon>Oomycota</taxon>
        <taxon>Peronosporomycetes</taxon>
        <taxon>Peronosporales</taxon>
        <taxon>Peronosporaceae</taxon>
        <taxon>Peronospora</taxon>
    </lineage>
</organism>
<evidence type="ECO:0000256" key="4">
    <source>
        <dbReference type="ARBA" id="ARBA00022801"/>
    </source>
</evidence>
<keyword evidence="9" id="KW-1185">Reference proteome</keyword>
<accession>A0AAV0V1T8</accession>
<dbReference type="SUPFAM" id="SSF50978">
    <property type="entry name" value="WD40 repeat-like"/>
    <property type="match status" value="1"/>
</dbReference>
<dbReference type="PANTHER" id="PTHR46042">
    <property type="entry name" value="DIPHTHINE METHYLTRANSFERASE"/>
    <property type="match status" value="1"/>
</dbReference>
<dbReference type="InterPro" id="IPR001680">
    <property type="entry name" value="WD40_rpt"/>
</dbReference>
<comment type="pathway">
    <text evidence="1">Protein modification; peptidyl-diphthamide biosynthesis.</text>
</comment>
<evidence type="ECO:0000256" key="3">
    <source>
        <dbReference type="ARBA" id="ARBA00022737"/>
    </source>
</evidence>
<dbReference type="PANTHER" id="PTHR46042:SF1">
    <property type="entry name" value="DIPHTHINE METHYLTRANSFERASE"/>
    <property type="match status" value="1"/>
</dbReference>
<evidence type="ECO:0000313" key="9">
    <source>
        <dbReference type="Proteomes" id="UP001162029"/>
    </source>
</evidence>
<proteinExistence type="inferred from homology"/>
<dbReference type="EMBL" id="CANTFM010001813">
    <property type="protein sequence ID" value="CAI5743042.1"/>
    <property type="molecule type" value="Genomic_DNA"/>
</dbReference>
<dbReference type="InterPro" id="IPR015943">
    <property type="entry name" value="WD40/YVTN_repeat-like_dom_sf"/>
</dbReference>
<evidence type="ECO:0000256" key="6">
    <source>
        <dbReference type="ARBA" id="ARBA00039131"/>
    </source>
</evidence>
<sequence length="379" mass="42012">MEILAMFDTVETADCVESCPVPSFESSMVVATYQLHKAVEIGEAQDRRSGTLQHFQLDCKGAINTDDVDVEVHKLEKETVTSSGIFDIKWNTQAMNGKAMLGAATAGGSLELYELAQEGDHQTLRHLELTTDADAASMCLSLDWNNRVHLNAQPSICLSNSEWVGIFLSTLSVWTIAQQGIIQRAKWHAHDLHGSPIEVWISAFNCHDPNVLFSGADDAALKGWDLRAGTAAPTFKNSRQYSMGVCSIQFHPHDERLVAVGSYDEQAVVWDYRNMTRPLAVHGAGGGVWRLKWHPAKNRKELLLAACMHNGFQVLELEAGESKLRKVANYNCHDSLAYGIDWWLHPAALLAKAPVVGSASFYDHIYHVWRQPLQSSICS</sequence>
<evidence type="ECO:0000256" key="7">
    <source>
        <dbReference type="ARBA" id="ARBA00047551"/>
    </source>
</evidence>
<dbReference type="InterPro" id="IPR052415">
    <property type="entry name" value="Diphthine_MTase"/>
</dbReference>
<evidence type="ECO:0000256" key="2">
    <source>
        <dbReference type="ARBA" id="ARBA00022574"/>
    </source>
</evidence>
<dbReference type="AlphaFoldDB" id="A0AAV0V1T8"/>
<keyword evidence="2" id="KW-0853">WD repeat</keyword>
<comment type="catalytic activity">
    <reaction evidence="7">
        <text>diphthine methyl ester-[translation elongation factor 2] + H2O = diphthine-[translation elongation factor 2] + methanol + H(+)</text>
        <dbReference type="Rhea" id="RHEA:42656"/>
        <dbReference type="Rhea" id="RHEA-COMP:10172"/>
        <dbReference type="Rhea" id="RHEA-COMP:10173"/>
        <dbReference type="ChEBI" id="CHEBI:15377"/>
        <dbReference type="ChEBI" id="CHEBI:15378"/>
        <dbReference type="ChEBI" id="CHEBI:17790"/>
        <dbReference type="ChEBI" id="CHEBI:79005"/>
        <dbReference type="ChEBI" id="CHEBI:82696"/>
        <dbReference type="EC" id="3.1.1.97"/>
    </reaction>
</comment>
<dbReference type="EC" id="3.1.1.97" evidence="6"/>
<evidence type="ECO:0000313" key="8">
    <source>
        <dbReference type="EMBL" id="CAI5743042.1"/>
    </source>
</evidence>
<reference evidence="8" key="1">
    <citation type="submission" date="2022-12" db="EMBL/GenBank/DDBJ databases">
        <authorList>
            <person name="Webb A."/>
        </authorList>
    </citation>
    <scope>NUCLEOTIDE SEQUENCE</scope>
    <source>
        <strain evidence="8">Pd1</strain>
    </source>
</reference>
<dbReference type="GO" id="GO:0061685">
    <property type="term" value="F:diphthine methylesterase activity"/>
    <property type="evidence" value="ECO:0007669"/>
    <property type="project" value="UniProtKB-EC"/>
</dbReference>
<dbReference type="SMART" id="SM00320">
    <property type="entry name" value="WD40"/>
    <property type="match status" value="2"/>
</dbReference>
<dbReference type="Proteomes" id="UP001162029">
    <property type="component" value="Unassembled WGS sequence"/>
</dbReference>
<name>A0AAV0V1T8_9STRA</name>
<evidence type="ECO:0000256" key="5">
    <source>
        <dbReference type="ARBA" id="ARBA00038092"/>
    </source>
</evidence>
<dbReference type="Pfam" id="PF00400">
    <property type="entry name" value="WD40"/>
    <property type="match status" value="1"/>
</dbReference>
<comment type="caution">
    <text evidence="8">The sequence shown here is derived from an EMBL/GenBank/DDBJ whole genome shotgun (WGS) entry which is preliminary data.</text>
</comment>
<evidence type="ECO:0000256" key="1">
    <source>
        <dbReference type="ARBA" id="ARBA00005156"/>
    </source>
</evidence>
<dbReference type="GO" id="GO:0005737">
    <property type="term" value="C:cytoplasm"/>
    <property type="evidence" value="ECO:0007669"/>
    <property type="project" value="TreeGrafter"/>
</dbReference>
<comment type="similarity">
    <text evidence="5">Belongs to the DPH7 family.</text>
</comment>
<keyword evidence="3" id="KW-0677">Repeat</keyword>